<evidence type="ECO:0000313" key="1">
    <source>
        <dbReference type="EMBL" id="EOA21879.1"/>
    </source>
</evidence>
<dbReference type="AlphaFoldDB" id="R0GYA6"/>
<proteinExistence type="predicted"/>
<dbReference type="EMBL" id="KB870810">
    <property type="protein sequence ID" value="EOA21879.1"/>
    <property type="molecule type" value="Genomic_DNA"/>
</dbReference>
<protein>
    <submittedName>
        <fullName evidence="1">Uncharacterized protein</fullName>
    </submittedName>
</protein>
<gene>
    <name evidence="1" type="ORF">CARUB_v10002355mg</name>
</gene>
<reference evidence="2" key="1">
    <citation type="journal article" date="2013" name="Nat. Genet.">
        <title>The Capsella rubella genome and the genomic consequences of rapid mating system evolution.</title>
        <authorList>
            <person name="Slotte T."/>
            <person name="Hazzouri K.M."/>
            <person name="Agren J.A."/>
            <person name="Koenig D."/>
            <person name="Maumus F."/>
            <person name="Guo Y.L."/>
            <person name="Steige K."/>
            <person name="Platts A.E."/>
            <person name="Escobar J.S."/>
            <person name="Newman L.K."/>
            <person name="Wang W."/>
            <person name="Mandakova T."/>
            <person name="Vello E."/>
            <person name="Smith L.M."/>
            <person name="Henz S.R."/>
            <person name="Steffen J."/>
            <person name="Takuno S."/>
            <person name="Brandvain Y."/>
            <person name="Coop G."/>
            <person name="Andolfatto P."/>
            <person name="Hu T.T."/>
            <person name="Blanchette M."/>
            <person name="Clark R.M."/>
            <person name="Quesneville H."/>
            <person name="Nordborg M."/>
            <person name="Gaut B.S."/>
            <person name="Lysak M.A."/>
            <person name="Jenkins J."/>
            <person name="Grimwood J."/>
            <person name="Chapman J."/>
            <person name="Prochnik S."/>
            <person name="Shu S."/>
            <person name="Rokhsar D."/>
            <person name="Schmutz J."/>
            <person name="Weigel D."/>
            <person name="Wright S.I."/>
        </authorList>
    </citation>
    <scope>NUCLEOTIDE SEQUENCE [LARGE SCALE GENOMIC DNA]</scope>
    <source>
        <strain evidence="2">cv. Monte Gargano</strain>
    </source>
</reference>
<keyword evidence="2" id="KW-1185">Reference proteome</keyword>
<name>R0GYA6_9BRAS</name>
<dbReference type="Proteomes" id="UP000029121">
    <property type="component" value="Unassembled WGS sequence"/>
</dbReference>
<organism evidence="1 2">
    <name type="scientific">Capsella rubella</name>
    <dbReference type="NCBI Taxonomy" id="81985"/>
    <lineage>
        <taxon>Eukaryota</taxon>
        <taxon>Viridiplantae</taxon>
        <taxon>Streptophyta</taxon>
        <taxon>Embryophyta</taxon>
        <taxon>Tracheophyta</taxon>
        <taxon>Spermatophyta</taxon>
        <taxon>Magnoliopsida</taxon>
        <taxon>eudicotyledons</taxon>
        <taxon>Gunneridae</taxon>
        <taxon>Pentapetalae</taxon>
        <taxon>rosids</taxon>
        <taxon>malvids</taxon>
        <taxon>Brassicales</taxon>
        <taxon>Brassicaceae</taxon>
        <taxon>Camelineae</taxon>
        <taxon>Capsella</taxon>
    </lineage>
</organism>
<accession>R0GYA6</accession>
<sequence>MKAQRLNGDERAKRVRGACSCSNQDDDSDVYKDEVDSKQKRCVFVFQPRRTMIYLTQINVLKYDEVDSEQSRSACSFLTVTTSNWSI</sequence>
<evidence type="ECO:0000313" key="2">
    <source>
        <dbReference type="Proteomes" id="UP000029121"/>
    </source>
</evidence>